<comment type="caution">
    <text evidence="2">The sequence shown here is derived from an EMBL/GenBank/DDBJ whole genome shotgun (WGS) entry which is preliminary data.</text>
</comment>
<feature type="region of interest" description="Disordered" evidence="1">
    <location>
        <begin position="1"/>
        <end position="55"/>
    </location>
</feature>
<dbReference type="Proteomes" id="UP000612956">
    <property type="component" value="Unassembled WGS sequence"/>
</dbReference>
<dbReference type="EMBL" id="BMMW01000003">
    <property type="protein sequence ID" value="GGK56328.1"/>
    <property type="molecule type" value="Genomic_DNA"/>
</dbReference>
<reference evidence="2" key="2">
    <citation type="submission" date="2020-09" db="EMBL/GenBank/DDBJ databases">
        <authorList>
            <person name="Sun Q."/>
            <person name="Zhou Y."/>
        </authorList>
    </citation>
    <scope>NUCLEOTIDE SEQUENCE</scope>
    <source>
        <strain evidence="2">CGMCC 4.7278</strain>
    </source>
</reference>
<name>A0A917QM84_9NOCA</name>
<accession>A0A917QM84</accession>
<proteinExistence type="predicted"/>
<protein>
    <submittedName>
        <fullName evidence="2">Uncharacterized protein</fullName>
    </submittedName>
</protein>
<evidence type="ECO:0000313" key="3">
    <source>
        <dbReference type="Proteomes" id="UP000612956"/>
    </source>
</evidence>
<dbReference type="AlphaFoldDB" id="A0A917QM84"/>
<evidence type="ECO:0000313" key="2">
    <source>
        <dbReference type="EMBL" id="GGK56328.1"/>
    </source>
</evidence>
<keyword evidence="3" id="KW-1185">Reference proteome</keyword>
<organism evidence="2 3">
    <name type="scientific">Nocardia camponoti</name>
    <dbReference type="NCBI Taxonomy" id="1616106"/>
    <lineage>
        <taxon>Bacteria</taxon>
        <taxon>Bacillati</taxon>
        <taxon>Actinomycetota</taxon>
        <taxon>Actinomycetes</taxon>
        <taxon>Mycobacteriales</taxon>
        <taxon>Nocardiaceae</taxon>
        <taxon>Nocardia</taxon>
    </lineage>
</organism>
<sequence>MSATQRLGGTVKATLRLHGHERDAQPGHRPRARRPVWTGAVSQTPRLNGSHEGGADADCLGDEVRAGGVNRVRTAAFLSVNLGRTPSSDSVADVRIAVSSVG</sequence>
<gene>
    <name evidence="2" type="ORF">GCM10011591_30470</name>
</gene>
<evidence type="ECO:0000256" key="1">
    <source>
        <dbReference type="SAM" id="MobiDB-lite"/>
    </source>
</evidence>
<reference evidence="2" key="1">
    <citation type="journal article" date="2014" name="Int. J. Syst. Evol. Microbiol.">
        <title>Complete genome sequence of Corynebacterium casei LMG S-19264T (=DSM 44701T), isolated from a smear-ripened cheese.</title>
        <authorList>
            <consortium name="US DOE Joint Genome Institute (JGI-PGF)"/>
            <person name="Walter F."/>
            <person name="Albersmeier A."/>
            <person name="Kalinowski J."/>
            <person name="Ruckert C."/>
        </authorList>
    </citation>
    <scope>NUCLEOTIDE SEQUENCE</scope>
    <source>
        <strain evidence="2">CGMCC 4.7278</strain>
    </source>
</reference>